<evidence type="ECO:0000313" key="2">
    <source>
        <dbReference type="Proteomes" id="UP000553776"/>
    </source>
</evidence>
<sequence length="67" mass="7618">MSEGTDLLKLVTNRVAAYLTTPAEEKEKPVKPRVPWTTQWFGMVPMGMQIWWDDKRGKSDKPQAPGS</sequence>
<accession>A0A841U822</accession>
<name>A0A841U822_9BACL</name>
<dbReference type="InterPro" id="IPR025622">
    <property type="entry name" value="YqzE"/>
</dbReference>
<evidence type="ECO:0000313" key="1">
    <source>
        <dbReference type="EMBL" id="MBB6695178.1"/>
    </source>
</evidence>
<dbReference type="RefSeq" id="WP_185139138.1">
    <property type="nucleotide sequence ID" value="NZ_JACJVR010000113.1"/>
</dbReference>
<dbReference type="EMBL" id="JACJVR010000113">
    <property type="protein sequence ID" value="MBB6695178.1"/>
    <property type="molecule type" value="Genomic_DNA"/>
</dbReference>
<organism evidence="1 2">
    <name type="scientific">Cohnella xylanilytica</name>
    <dbReference type="NCBI Taxonomy" id="557555"/>
    <lineage>
        <taxon>Bacteria</taxon>
        <taxon>Bacillati</taxon>
        <taxon>Bacillota</taxon>
        <taxon>Bacilli</taxon>
        <taxon>Bacillales</taxon>
        <taxon>Paenibacillaceae</taxon>
        <taxon>Cohnella</taxon>
    </lineage>
</organism>
<gene>
    <name evidence="1" type="ORF">H7B90_27660</name>
</gene>
<dbReference type="AlphaFoldDB" id="A0A841U822"/>
<reference evidence="1 2" key="1">
    <citation type="submission" date="2020-08" db="EMBL/GenBank/DDBJ databases">
        <title>Cohnella phylogeny.</title>
        <authorList>
            <person name="Dunlap C."/>
        </authorList>
    </citation>
    <scope>NUCLEOTIDE SEQUENCE [LARGE SCALE GENOMIC DNA]</scope>
    <source>
        <strain evidence="1 2">DSM 25239</strain>
    </source>
</reference>
<protein>
    <submittedName>
        <fullName evidence="1">YqzE family protein</fullName>
    </submittedName>
</protein>
<dbReference type="Proteomes" id="UP000553776">
    <property type="component" value="Unassembled WGS sequence"/>
</dbReference>
<dbReference type="Pfam" id="PF14038">
    <property type="entry name" value="YqzE"/>
    <property type="match status" value="1"/>
</dbReference>
<comment type="caution">
    <text evidence="1">The sequence shown here is derived from an EMBL/GenBank/DDBJ whole genome shotgun (WGS) entry which is preliminary data.</text>
</comment>
<proteinExistence type="predicted"/>
<keyword evidence="2" id="KW-1185">Reference proteome</keyword>